<evidence type="ECO:0000259" key="3">
    <source>
        <dbReference type="Pfam" id="PF06221"/>
    </source>
</evidence>
<dbReference type="Pfam" id="PF06221">
    <property type="entry name" value="zf-C2HC5"/>
    <property type="match status" value="1"/>
</dbReference>
<dbReference type="GO" id="GO:0180022">
    <property type="term" value="C:RQC-trigger complex"/>
    <property type="evidence" value="ECO:0007669"/>
    <property type="project" value="InterPro"/>
</dbReference>
<dbReference type="AlphaFoldDB" id="A0A642UKZ5"/>
<feature type="domain" description="TRIP4/RQT4 C2HC5-type zinc finger" evidence="3">
    <location>
        <begin position="176"/>
        <end position="226"/>
    </location>
</feature>
<evidence type="ECO:0000256" key="1">
    <source>
        <dbReference type="SAM" id="Coils"/>
    </source>
</evidence>
<dbReference type="InterPro" id="IPR039128">
    <property type="entry name" value="TRIP4-like"/>
</dbReference>
<feature type="coiled-coil region" evidence="1">
    <location>
        <begin position="274"/>
        <end position="325"/>
    </location>
</feature>
<evidence type="ECO:0000313" key="5">
    <source>
        <dbReference type="Proteomes" id="UP000449547"/>
    </source>
</evidence>
<dbReference type="GO" id="GO:0008270">
    <property type="term" value="F:zinc ion binding"/>
    <property type="evidence" value="ECO:0007669"/>
    <property type="project" value="InterPro"/>
</dbReference>
<sequence length="504" mass="57526">MDYPKTKSFSRNALSQLLPLDTESLNEIIDYTLHLGSPHAIESHLLDILGTSDESLSFVTQFLKLKQEEDDAYAKKTSKQRMSLTKKPAISNQPVTKKSPAWKVDSTESQPSRKPLTRVDPKKTASTTSQLMNEPHMVLNAKQAKRGKRKNMDNLKDIEAALQDLELAEAQNQANRKCDCMGQRHPLFDVVPNCLNCGKIICVKEGLQPCSFCGQQLLPETDREEIRSILLKERDTLEHNKELLAERKLPSQSPPPVKEKKKKITVRSSAGKFWDEQKEALAALEDEKKRQKQEQLQKEMHEKEVKEQEEELKKYEKMKRINEKHDNDLLVAQQRLETLLDFQATGAERTKIIDRAADYDLPTSSSSMWLSPVERALQLKRQQKQLRKQESAEESRKGRGRRVMEMVIVNGKAQMVENTTYSKSDDEEDENSIQELESKINVSKLAEEADQSKQVWNYELDAAKWEKPVYMGNQQSGTLVDTAPPSRLQVSKGGDEMDLVVALP</sequence>
<feature type="region of interest" description="Disordered" evidence="2">
    <location>
        <begin position="76"/>
        <end position="129"/>
    </location>
</feature>
<keyword evidence="1" id="KW-0175">Coiled coil</keyword>
<dbReference type="RefSeq" id="XP_034011606.1">
    <property type="nucleotide sequence ID" value="XM_034156106.1"/>
</dbReference>
<accession>A0A642UKZ5</accession>
<feature type="compositionally biased region" description="Basic and acidic residues" evidence="2">
    <location>
        <begin position="387"/>
        <end position="397"/>
    </location>
</feature>
<evidence type="ECO:0000256" key="2">
    <source>
        <dbReference type="SAM" id="MobiDB-lite"/>
    </source>
</evidence>
<dbReference type="OrthoDB" id="338816at2759"/>
<gene>
    <name evidence="4" type="ORF">DIURU_003353</name>
</gene>
<dbReference type="PANTHER" id="PTHR12963:SF4">
    <property type="entry name" value="ACTIVATING SIGNAL COINTEGRATOR 1"/>
    <property type="match status" value="1"/>
</dbReference>
<feature type="coiled-coil region" evidence="1">
    <location>
        <begin position="148"/>
        <end position="175"/>
    </location>
</feature>
<dbReference type="GO" id="GO:0045893">
    <property type="term" value="P:positive regulation of DNA-templated transcription"/>
    <property type="evidence" value="ECO:0007669"/>
    <property type="project" value="TreeGrafter"/>
</dbReference>
<dbReference type="InterPro" id="IPR009349">
    <property type="entry name" value="TRIP4/RQT4_C2HC5_Znf"/>
</dbReference>
<protein>
    <recommendedName>
        <fullName evidence="3">TRIP4/RQT4 C2HC5-type zinc finger domain-containing protein</fullName>
    </recommendedName>
</protein>
<dbReference type="Proteomes" id="UP000449547">
    <property type="component" value="Unassembled WGS sequence"/>
</dbReference>
<evidence type="ECO:0000313" key="4">
    <source>
        <dbReference type="EMBL" id="KAA8900983.1"/>
    </source>
</evidence>
<comment type="caution">
    <text evidence="4">The sequence shown here is derived from an EMBL/GenBank/DDBJ whole genome shotgun (WGS) entry which is preliminary data.</text>
</comment>
<dbReference type="VEuPathDB" id="FungiDB:DIURU_003353"/>
<dbReference type="GO" id="GO:0005634">
    <property type="term" value="C:nucleus"/>
    <property type="evidence" value="ECO:0007669"/>
    <property type="project" value="InterPro"/>
</dbReference>
<dbReference type="GO" id="GO:0072344">
    <property type="term" value="P:rescue of stalled ribosome"/>
    <property type="evidence" value="ECO:0007669"/>
    <property type="project" value="InterPro"/>
</dbReference>
<name>A0A642UKZ5_DIURU</name>
<organism evidence="4 5">
    <name type="scientific">Diutina rugosa</name>
    <name type="common">Yeast</name>
    <name type="synonym">Candida rugosa</name>
    <dbReference type="NCBI Taxonomy" id="5481"/>
    <lineage>
        <taxon>Eukaryota</taxon>
        <taxon>Fungi</taxon>
        <taxon>Dikarya</taxon>
        <taxon>Ascomycota</taxon>
        <taxon>Saccharomycotina</taxon>
        <taxon>Pichiomycetes</taxon>
        <taxon>Debaryomycetaceae</taxon>
        <taxon>Diutina</taxon>
    </lineage>
</organism>
<keyword evidence="5" id="KW-1185">Reference proteome</keyword>
<dbReference type="PANTHER" id="PTHR12963">
    <property type="entry name" value="THYROID RECEPTOR INTERACTING PROTEIN RELATED"/>
    <property type="match status" value="1"/>
</dbReference>
<feature type="region of interest" description="Disordered" evidence="2">
    <location>
        <begin position="381"/>
        <end position="401"/>
    </location>
</feature>
<dbReference type="EMBL" id="SWFT01000105">
    <property type="protein sequence ID" value="KAA8900983.1"/>
    <property type="molecule type" value="Genomic_DNA"/>
</dbReference>
<dbReference type="OMA" id="MWASPQE"/>
<reference evidence="4 5" key="1">
    <citation type="submission" date="2019-07" db="EMBL/GenBank/DDBJ databases">
        <title>Genome assembly of two rare yeast pathogens: Diutina rugosa and Trichomonascus ciferrii.</title>
        <authorList>
            <person name="Mixao V."/>
            <person name="Saus E."/>
            <person name="Hansen A."/>
            <person name="Lass-Flor C."/>
            <person name="Gabaldon T."/>
        </authorList>
    </citation>
    <scope>NUCLEOTIDE SEQUENCE [LARGE SCALE GENOMIC DNA]</scope>
    <source>
        <strain evidence="4 5">CBS 613</strain>
    </source>
</reference>
<proteinExistence type="predicted"/>
<dbReference type="GeneID" id="54782004"/>